<feature type="compositionally biased region" description="Basic residues" evidence="1">
    <location>
        <begin position="1"/>
        <end position="10"/>
    </location>
</feature>
<evidence type="ECO:0000256" key="1">
    <source>
        <dbReference type="SAM" id="MobiDB-lite"/>
    </source>
</evidence>
<feature type="region of interest" description="Disordered" evidence="1">
    <location>
        <begin position="82"/>
        <end position="120"/>
    </location>
</feature>
<dbReference type="AlphaFoldDB" id="A0A2P5AZR9"/>
<feature type="compositionally biased region" description="Basic and acidic residues" evidence="1">
    <location>
        <begin position="11"/>
        <end position="24"/>
    </location>
</feature>
<dbReference type="OrthoDB" id="1098796at2759"/>
<evidence type="ECO:0000313" key="2">
    <source>
        <dbReference type="EMBL" id="PON42001.1"/>
    </source>
</evidence>
<dbReference type="GO" id="GO:0010112">
    <property type="term" value="P:regulation of systemic acquired resistance"/>
    <property type="evidence" value="ECO:0007669"/>
    <property type="project" value="InterPro"/>
</dbReference>
<dbReference type="InterPro" id="IPR034577">
    <property type="entry name" value="NIMIN-2"/>
</dbReference>
<feature type="region of interest" description="Disordered" evidence="1">
    <location>
        <begin position="1"/>
        <end position="34"/>
    </location>
</feature>
<dbReference type="Proteomes" id="UP000237105">
    <property type="component" value="Unassembled WGS sequence"/>
</dbReference>
<reference evidence="3" key="1">
    <citation type="submission" date="2016-06" db="EMBL/GenBank/DDBJ databases">
        <title>Parallel loss of symbiosis genes in relatives of nitrogen-fixing non-legume Parasponia.</title>
        <authorList>
            <person name="Van Velzen R."/>
            <person name="Holmer R."/>
            <person name="Bu F."/>
            <person name="Rutten L."/>
            <person name="Van Zeijl A."/>
            <person name="Liu W."/>
            <person name="Santuari L."/>
            <person name="Cao Q."/>
            <person name="Sharma T."/>
            <person name="Shen D."/>
            <person name="Roswanjaya Y."/>
            <person name="Wardhani T."/>
            <person name="Kalhor M.S."/>
            <person name="Jansen J."/>
            <person name="Van den Hoogen J."/>
            <person name="Gungor B."/>
            <person name="Hartog M."/>
            <person name="Hontelez J."/>
            <person name="Verver J."/>
            <person name="Yang W.-C."/>
            <person name="Schijlen E."/>
            <person name="Repin R."/>
            <person name="Schilthuizen M."/>
            <person name="Schranz E."/>
            <person name="Heidstra R."/>
            <person name="Miyata K."/>
            <person name="Fedorova E."/>
            <person name="Kohlen W."/>
            <person name="Bisseling T."/>
            <person name="Smit S."/>
            <person name="Geurts R."/>
        </authorList>
    </citation>
    <scope>NUCLEOTIDE SEQUENCE [LARGE SCALE GENOMIC DNA]</scope>
    <source>
        <strain evidence="3">cv. WU1-14</strain>
    </source>
</reference>
<comment type="caution">
    <text evidence="2">The sequence shown here is derived from an EMBL/GenBank/DDBJ whole genome shotgun (WGS) entry which is preliminary data.</text>
</comment>
<protein>
    <recommendedName>
        <fullName evidence="4">Protein NIM1-INTERACTING</fullName>
    </recommendedName>
</protein>
<dbReference type="PANTHER" id="PTHR35735:SF8">
    <property type="entry name" value="PROTEIN NIM1-INTERACTING 2"/>
    <property type="match status" value="1"/>
</dbReference>
<dbReference type="PANTHER" id="PTHR35735">
    <property type="entry name" value="PROTEIN NIM1-INTERACTING 2"/>
    <property type="match status" value="1"/>
</dbReference>
<evidence type="ECO:0000313" key="3">
    <source>
        <dbReference type="Proteomes" id="UP000237105"/>
    </source>
</evidence>
<proteinExistence type="predicted"/>
<sequence>MESRKGKRKRRDDGEVNGKRRKSEEEVEGVGTTTVTEDEVEEFFAILRRIHVAANYFKNKDGAGRKLTAEGWRKLVKCETDDFDGDDGVKDETKSMAEDEDSAESSTGLDLNLEPPSKEL</sequence>
<name>A0A2P5AZR9_PARAD</name>
<keyword evidence="3" id="KW-1185">Reference proteome</keyword>
<organism evidence="2 3">
    <name type="scientific">Parasponia andersonii</name>
    <name type="common">Sponia andersonii</name>
    <dbReference type="NCBI Taxonomy" id="3476"/>
    <lineage>
        <taxon>Eukaryota</taxon>
        <taxon>Viridiplantae</taxon>
        <taxon>Streptophyta</taxon>
        <taxon>Embryophyta</taxon>
        <taxon>Tracheophyta</taxon>
        <taxon>Spermatophyta</taxon>
        <taxon>Magnoliopsida</taxon>
        <taxon>eudicotyledons</taxon>
        <taxon>Gunneridae</taxon>
        <taxon>Pentapetalae</taxon>
        <taxon>rosids</taxon>
        <taxon>fabids</taxon>
        <taxon>Rosales</taxon>
        <taxon>Cannabaceae</taxon>
        <taxon>Parasponia</taxon>
    </lineage>
</organism>
<evidence type="ECO:0008006" key="4">
    <source>
        <dbReference type="Google" id="ProtNLM"/>
    </source>
</evidence>
<accession>A0A2P5AZR9</accession>
<gene>
    <name evidence="2" type="ORF">PanWU01x14_285330</name>
</gene>
<feature type="compositionally biased region" description="Basic and acidic residues" evidence="1">
    <location>
        <begin position="87"/>
        <end position="97"/>
    </location>
</feature>
<dbReference type="EMBL" id="JXTB01000402">
    <property type="protein sequence ID" value="PON42001.1"/>
    <property type="molecule type" value="Genomic_DNA"/>
</dbReference>